<evidence type="ECO:0000313" key="1">
    <source>
        <dbReference type="EMBL" id="KAJ1898340.1"/>
    </source>
</evidence>
<evidence type="ECO:0000313" key="2">
    <source>
        <dbReference type="Proteomes" id="UP001150581"/>
    </source>
</evidence>
<keyword evidence="2" id="KW-1185">Reference proteome</keyword>
<organism evidence="1 2">
    <name type="scientific">Kickxella alabastrina</name>
    <dbReference type="NCBI Taxonomy" id="61397"/>
    <lineage>
        <taxon>Eukaryota</taxon>
        <taxon>Fungi</taxon>
        <taxon>Fungi incertae sedis</taxon>
        <taxon>Zoopagomycota</taxon>
        <taxon>Kickxellomycotina</taxon>
        <taxon>Kickxellomycetes</taxon>
        <taxon>Kickxellales</taxon>
        <taxon>Kickxellaceae</taxon>
        <taxon>Kickxella</taxon>
    </lineage>
</organism>
<protein>
    <submittedName>
        <fullName evidence="1">Uncharacterized protein</fullName>
    </submittedName>
</protein>
<reference evidence="1" key="1">
    <citation type="submission" date="2022-07" db="EMBL/GenBank/DDBJ databases">
        <title>Phylogenomic reconstructions and comparative analyses of Kickxellomycotina fungi.</title>
        <authorList>
            <person name="Reynolds N.K."/>
            <person name="Stajich J.E."/>
            <person name="Barry K."/>
            <person name="Grigoriev I.V."/>
            <person name="Crous P."/>
            <person name="Smith M.E."/>
        </authorList>
    </citation>
    <scope>NUCLEOTIDE SEQUENCE</scope>
    <source>
        <strain evidence="1">Benny 63K</strain>
    </source>
</reference>
<dbReference type="Proteomes" id="UP001150581">
    <property type="component" value="Unassembled WGS sequence"/>
</dbReference>
<sequence>MSELPGFTLPTVFDNPKGWGPSNSQPTGIFRDIPYIPFSKGDKVTRVANWINPTETRDTRDTRGGRRQRDQNQQAYGSNSAAAFAYAADEDEESFSLVDNRGTAMRKIAVRAVQGGGPRGGARGGGAMQRLGRGGRFAGSGRGFAGGFRRRFGYRDGAAMQRSASVAAEDDWQEMQEIQFNRMKDLRFDAGEPVEAGRFGTTGVWDPALDRLSVRLEKPLTAAPAARFNVSASDDPVLAKIAEENEQVKVLATDTVVAALMAATVANSAWDVVVNRVGDRVYLDKRDGGPMDFASVNEGASPPPPSEPKDAASINGASLLAQEARDVTRSLISQVTASKKVEFGEANPFSSAEGADANAYRYRTFNLGTQDAAPCLMAVRTEVDGFTAGAVPKQLFVRALTQHDVSAVGAGNVLDWRLRLDAQRGAIIATEMMNNSSKLARWAFQAMLAGADQMKIGFVARVSPRDRTKHSVLGVQTYRPEDFLGQLGLNEYNAWGIVKALVDLCLQLEEGKYVIMRDPNNPLIRIYAVPEGTFEEGIEEAKEGDENDNE</sequence>
<name>A0ACC1IPE5_9FUNG</name>
<comment type="caution">
    <text evidence="1">The sequence shown here is derived from an EMBL/GenBank/DDBJ whole genome shotgun (WGS) entry which is preliminary data.</text>
</comment>
<proteinExistence type="predicted"/>
<accession>A0ACC1IPE5</accession>
<dbReference type="EMBL" id="JANBPG010000246">
    <property type="protein sequence ID" value="KAJ1898340.1"/>
    <property type="molecule type" value="Genomic_DNA"/>
</dbReference>
<gene>
    <name evidence="1" type="ORF">LPJ66_002811</name>
</gene>